<dbReference type="AlphaFoldDB" id="A0A0X7JYZ4"/>
<dbReference type="Pfam" id="PF13676">
    <property type="entry name" value="TIR_2"/>
    <property type="match status" value="1"/>
</dbReference>
<dbReference type="InterPro" id="IPR000157">
    <property type="entry name" value="TIR_dom"/>
</dbReference>
<dbReference type="GO" id="GO:0007165">
    <property type="term" value="P:signal transduction"/>
    <property type="evidence" value="ECO:0007669"/>
    <property type="project" value="InterPro"/>
</dbReference>
<name>A0A0X7JYZ4_9PSED</name>
<dbReference type="SUPFAM" id="SSF52200">
    <property type="entry name" value="Toll/Interleukin receptor TIR domain"/>
    <property type="match status" value="1"/>
</dbReference>
<reference evidence="3" key="1">
    <citation type="submission" date="2016-01" db="EMBL/GenBank/DDBJ databases">
        <authorList>
            <person name="Gamez R.M."/>
            <person name="Rodriguez F."/>
            <person name="Bernal J.F."/>
            <person name="Agarwala R."/>
            <person name="Landsman D."/>
            <person name="Marino-Ramirez L."/>
        </authorList>
    </citation>
    <scope>NUCLEOTIDE SEQUENCE [LARGE SCALE GENOMIC DNA]</scope>
    <source>
        <strain evidence="3">Ps006</strain>
    </source>
</reference>
<dbReference type="InterPro" id="IPR035897">
    <property type="entry name" value="Toll_tir_struct_dom_sf"/>
</dbReference>
<dbReference type="RefSeq" id="WP_060756363.1">
    <property type="nucleotide sequence ID" value="NZ_LRMR01000033.1"/>
</dbReference>
<evidence type="ECO:0000313" key="2">
    <source>
        <dbReference type="EMBL" id="KWU48669.1"/>
    </source>
</evidence>
<proteinExistence type="predicted"/>
<comment type="caution">
    <text evidence="2">The sequence shown here is derived from an EMBL/GenBank/DDBJ whole genome shotgun (WGS) entry which is preliminary data.</text>
</comment>
<accession>A0A0X7JYZ4</accession>
<sequence length="171" mass="19621">MPIDLGTLRSAATRKSRSFGTAMNSQNARAMGYKTAFLCHSHRDRTLVEGLIQIFKEEGVLLYVDWMDSEMPETTNGDTARQIKNKIRESEMFLFLATPNSLASRWCPWEIGYADGVKQHERILVIPTREHGQTYGNEYVDVYRRLERANDGQLAAWYPRTHSNGTYARSL</sequence>
<dbReference type="OrthoDB" id="9810385at2"/>
<organism evidence="2 3">
    <name type="scientific">Pseudomonas palleroniana</name>
    <dbReference type="NCBI Taxonomy" id="191390"/>
    <lineage>
        <taxon>Bacteria</taxon>
        <taxon>Pseudomonadati</taxon>
        <taxon>Pseudomonadota</taxon>
        <taxon>Gammaproteobacteria</taxon>
        <taxon>Pseudomonadales</taxon>
        <taxon>Pseudomonadaceae</taxon>
        <taxon>Pseudomonas</taxon>
    </lineage>
</organism>
<evidence type="ECO:0000313" key="3">
    <source>
        <dbReference type="Proteomes" id="UP000067111"/>
    </source>
</evidence>
<evidence type="ECO:0000259" key="1">
    <source>
        <dbReference type="Pfam" id="PF13676"/>
    </source>
</evidence>
<dbReference type="Proteomes" id="UP000067111">
    <property type="component" value="Unassembled WGS sequence"/>
</dbReference>
<dbReference type="EMBL" id="LRMR01000033">
    <property type="protein sequence ID" value="KWU48669.1"/>
    <property type="molecule type" value="Genomic_DNA"/>
</dbReference>
<gene>
    <name evidence="2" type="ORF">AWV77_22415</name>
</gene>
<dbReference type="Gene3D" id="3.40.50.10140">
    <property type="entry name" value="Toll/interleukin-1 receptor homology (TIR) domain"/>
    <property type="match status" value="1"/>
</dbReference>
<feature type="domain" description="TIR" evidence="1">
    <location>
        <begin position="37"/>
        <end position="141"/>
    </location>
</feature>
<protein>
    <recommendedName>
        <fullName evidence="1">TIR domain-containing protein</fullName>
    </recommendedName>
</protein>